<evidence type="ECO:0000256" key="1">
    <source>
        <dbReference type="SAM" id="MobiDB-lite"/>
    </source>
</evidence>
<accession>A0A011NES5</accession>
<protein>
    <submittedName>
        <fullName evidence="2">Uncharacterized protein</fullName>
    </submittedName>
</protein>
<proteinExistence type="predicted"/>
<feature type="compositionally biased region" description="Basic residues" evidence="1">
    <location>
        <begin position="68"/>
        <end position="82"/>
    </location>
</feature>
<reference evidence="2 3" key="1">
    <citation type="submission" date="2014-02" db="EMBL/GenBank/DDBJ databases">
        <title>Expanding our view of genomic diversity in Candidatus Accumulibacter clades.</title>
        <authorList>
            <person name="Skennerton C.T."/>
            <person name="Barr J.J."/>
            <person name="Slater F.R."/>
            <person name="Bond P.L."/>
            <person name="Tyson G.W."/>
        </authorList>
    </citation>
    <scope>NUCLEOTIDE SEQUENCE [LARGE SCALE GENOMIC DNA]</scope>
    <source>
        <strain evidence="3">BA-92</strain>
    </source>
</reference>
<name>A0A011NES5_9PROT</name>
<evidence type="ECO:0000313" key="3">
    <source>
        <dbReference type="Proteomes" id="UP000021816"/>
    </source>
</evidence>
<comment type="caution">
    <text evidence="2">The sequence shown here is derived from an EMBL/GenBank/DDBJ whole genome shotgun (WGS) entry which is preliminary data.</text>
</comment>
<dbReference type="Proteomes" id="UP000021816">
    <property type="component" value="Unassembled WGS sequence"/>
</dbReference>
<feature type="region of interest" description="Disordered" evidence="1">
    <location>
        <begin position="67"/>
        <end position="91"/>
    </location>
</feature>
<dbReference type="EMBL" id="JEMX01000026">
    <property type="protein sequence ID" value="EXI81178.1"/>
    <property type="molecule type" value="Genomic_DNA"/>
</dbReference>
<evidence type="ECO:0000313" key="2">
    <source>
        <dbReference type="EMBL" id="EXI81178.1"/>
    </source>
</evidence>
<dbReference type="AlphaFoldDB" id="A0A011NES5"/>
<gene>
    <name evidence="2" type="ORF">AW10_01378</name>
</gene>
<sequence length="208" mass="20998">MPALVCSRASCASARGPLVSFARSASFDASRRASAFSKTACMATCCGSGWDMSTSCVPMAATTQASAARRRSNQRKPRKARFRAGGDDGAGGAAGAWARSHSSLLGAIAAPSMACALSPLAMPRRTASRRGAWADSMLAAIFRKEACRLAGGSKADGMASRRVLSSLAVPDAAACPAAVSVRMASCWACAARAARAKAASNSAAADGT</sequence>
<organism evidence="2 3">
    <name type="scientific">Candidatus Accumulibacter appositus</name>
    <dbReference type="NCBI Taxonomy" id="1454003"/>
    <lineage>
        <taxon>Bacteria</taxon>
        <taxon>Pseudomonadati</taxon>
        <taxon>Pseudomonadota</taxon>
        <taxon>Betaproteobacteria</taxon>
        <taxon>Candidatus Accumulibacter</taxon>
    </lineage>
</organism>